<evidence type="ECO:0000259" key="1">
    <source>
        <dbReference type="Pfam" id="PF01575"/>
    </source>
</evidence>
<dbReference type="CDD" id="cd03448">
    <property type="entry name" value="HDE_HSD"/>
    <property type="match status" value="1"/>
</dbReference>
<organism evidence="3 4">
    <name type="scientific">Sphingobium vermicomposti</name>
    <dbReference type="NCBI Taxonomy" id="529005"/>
    <lineage>
        <taxon>Bacteria</taxon>
        <taxon>Pseudomonadati</taxon>
        <taxon>Pseudomonadota</taxon>
        <taxon>Alphaproteobacteria</taxon>
        <taxon>Sphingomonadales</taxon>
        <taxon>Sphingomonadaceae</taxon>
        <taxon>Sphingobium</taxon>
    </lineage>
</organism>
<dbReference type="Pfam" id="PF22622">
    <property type="entry name" value="MFE-2_hydrat-2_N"/>
    <property type="match status" value="1"/>
</dbReference>
<dbReference type="Pfam" id="PF01575">
    <property type="entry name" value="MaoC_dehydratas"/>
    <property type="match status" value="1"/>
</dbReference>
<dbReference type="GO" id="GO:0044594">
    <property type="term" value="F:17-beta-hydroxysteroid dehydrogenase (NAD+) activity"/>
    <property type="evidence" value="ECO:0007669"/>
    <property type="project" value="TreeGrafter"/>
</dbReference>
<dbReference type="GO" id="GO:0004300">
    <property type="term" value="F:enoyl-CoA hydratase activity"/>
    <property type="evidence" value="ECO:0007669"/>
    <property type="project" value="TreeGrafter"/>
</dbReference>
<keyword evidence="4" id="KW-1185">Reference proteome</keyword>
<accession>A0A846MAW5</accession>
<dbReference type="Gene3D" id="3.10.129.10">
    <property type="entry name" value="Hotdog Thioesterase"/>
    <property type="match status" value="1"/>
</dbReference>
<feature type="domain" description="MaoC-like" evidence="1">
    <location>
        <begin position="161"/>
        <end position="263"/>
    </location>
</feature>
<comment type="caution">
    <text evidence="3">The sequence shown here is derived from an EMBL/GenBank/DDBJ whole genome shotgun (WGS) entry which is preliminary data.</text>
</comment>
<feature type="domain" description="Peroxisomal multifunctional enzyme type 2-like N-terminal" evidence="2">
    <location>
        <begin position="17"/>
        <end position="144"/>
    </location>
</feature>
<dbReference type="PANTHER" id="PTHR13078:SF56">
    <property type="entry name" value="PEROXISOMAL MULTIFUNCTIONAL ENZYME TYPE 2"/>
    <property type="match status" value="1"/>
</dbReference>
<evidence type="ECO:0000313" key="3">
    <source>
        <dbReference type="EMBL" id="NIJ17780.1"/>
    </source>
</evidence>
<dbReference type="InterPro" id="IPR002539">
    <property type="entry name" value="MaoC-like_dom"/>
</dbReference>
<dbReference type="EMBL" id="JAASQR010000004">
    <property type="protein sequence ID" value="NIJ17780.1"/>
    <property type="molecule type" value="Genomic_DNA"/>
</dbReference>
<proteinExistence type="predicted"/>
<dbReference type="InterPro" id="IPR054357">
    <property type="entry name" value="MFE-2_N"/>
</dbReference>
<gene>
    <name evidence="3" type="ORF">FHS54_002780</name>
</gene>
<evidence type="ECO:0000313" key="4">
    <source>
        <dbReference type="Proteomes" id="UP000576821"/>
    </source>
</evidence>
<dbReference type="RefSeq" id="WP_167304565.1">
    <property type="nucleotide sequence ID" value="NZ_JAASQR010000004.1"/>
</dbReference>
<dbReference type="SUPFAM" id="SSF54637">
    <property type="entry name" value="Thioesterase/thiol ester dehydrase-isomerase"/>
    <property type="match status" value="2"/>
</dbReference>
<protein>
    <submittedName>
        <fullName evidence="3">Acyl dehydratase</fullName>
    </submittedName>
</protein>
<dbReference type="PANTHER" id="PTHR13078">
    <property type="entry name" value="PEROXISOMAL MULTIFUNCTIONAL ENZYME TYPE 2-RELATED"/>
    <property type="match status" value="1"/>
</dbReference>
<evidence type="ECO:0000259" key="2">
    <source>
        <dbReference type="Pfam" id="PF22622"/>
    </source>
</evidence>
<dbReference type="GO" id="GO:0003857">
    <property type="term" value="F:(3S)-3-hydroxyacyl-CoA dehydrogenase (NAD+) activity"/>
    <property type="evidence" value="ECO:0007669"/>
    <property type="project" value="TreeGrafter"/>
</dbReference>
<name>A0A846MAW5_9SPHN</name>
<dbReference type="InterPro" id="IPR029069">
    <property type="entry name" value="HotDog_dom_sf"/>
</dbReference>
<reference evidence="3 4" key="1">
    <citation type="submission" date="2020-03" db="EMBL/GenBank/DDBJ databases">
        <title>Genomic Encyclopedia of Type Strains, Phase IV (KMG-IV): sequencing the most valuable type-strain genomes for metagenomic binning, comparative biology and taxonomic classification.</title>
        <authorList>
            <person name="Goeker M."/>
        </authorList>
    </citation>
    <scope>NUCLEOTIDE SEQUENCE [LARGE SCALE GENOMIC DNA]</scope>
    <source>
        <strain evidence="3 4">DSM 21299</strain>
    </source>
</reference>
<sequence length="286" mass="31620">MDIDKIRNLTIEPIVQSYDKRDTILHALGLGYGLDPLDEAELPFVYEKELRCLPCFANILCHPGFWAQRPEFGIDWVKILHAEQHLTMHKPMPPTGTIRGEYRVAGVEDKGEGRGALLHQEKALYDTATGDHLATVRSTLFMRGNGGEGGFGDPIPAAEPVPEGKADAVVEITTRPGQALIYRLSGDWNPLHAEPAIARKAGFDRPILHGLCTKGLANRAVLAHYCDNDVARFKSMFVRFSKPVMPGETIRFEFYEQGGGALRFRAVAAERDVVVLDRCSAQVSVN</sequence>
<dbReference type="Proteomes" id="UP000576821">
    <property type="component" value="Unassembled WGS sequence"/>
</dbReference>
<dbReference type="AlphaFoldDB" id="A0A846MAW5"/>
<dbReference type="GO" id="GO:0006635">
    <property type="term" value="P:fatty acid beta-oxidation"/>
    <property type="evidence" value="ECO:0007669"/>
    <property type="project" value="TreeGrafter"/>
</dbReference>